<comment type="similarity">
    <text evidence="2">Belongs to the methyl-accepting chemotaxis (MCP) protein family.</text>
</comment>
<dbReference type="SUPFAM" id="SSF47170">
    <property type="entry name" value="Aspartate receptor, ligand-binding domain"/>
    <property type="match status" value="1"/>
</dbReference>
<accession>A0A926VED3</accession>
<protein>
    <submittedName>
        <fullName evidence="7">MCP four helix bundle domain-containing protein</fullName>
    </submittedName>
</protein>
<evidence type="ECO:0000313" key="7">
    <source>
        <dbReference type="EMBL" id="MBD2182411.1"/>
    </source>
</evidence>
<keyword evidence="5" id="KW-0472">Membrane</keyword>
<proteinExistence type="inferred from homology"/>
<keyword evidence="1 3" id="KW-0807">Transducer</keyword>
<feature type="domain" description="Methyl-accepting transducer" evidence="6">
    <location>
        <begin position="260"/>
        <end position="496"/>
    </location>
</feature>
<evidence type="ECO:0000256" key="1">
    <source>
        <dbReference type="ARBA" id="ARBA00023224"/>
    </source>
</evidence>
<dbReference type="Pfam" id="PF12729">
    <property type="entry name" value="4HB_MCP_1"/>
    <property type="match status" value="1"/>
</dbReference>
<sequence length="533" mass="57955">MKKLSLQNTLISAFIFLTLIVLVVGTIGLLSNNRLGSHIDTIGKNAFPSIFNLGKVNQGQTAAEAAFFAQSIPSNSGTQKQQELKKLQDALAQVDEGFAEYEKLPRDPEENKIYIAITPAWQQWKNSMNQLIKMNEEFRQYNIPSPAKTLLELANQGKINTPEYTRTVAAFQLVRKMDDYISKIHRPYVAEATNQMQKLLNYNQGLANNALQKAESDMRVTTFWAIVGIMLGLATSIFFGFVIIGSVKVINKAIGEVKRSGIQITTSTTQIAASGKELEATVAEQVAATKEASATAQQIANTARKLVKTMEQVAFLAQSTAQAAGNSQKDLSQMESVMGQLASATSSIANKLGVMSEKANNINKVVTTITKVADQTNLLSLNAAIEAEKAGEYGAGFAVVAREIRRLADQTAVATLEIEQMVKEMQNAVATGVMEMDKYNKSVTDSVEKVGQIGDQMAVVIEQVQGLIPRFESVSQSMEEQSEGSAQIREAMSQLTEASEQTSSGLRETNSALSQLDEAAQRLRLQMAAFGSN</sequence>
<reference evidence="7" key="2">
    <citation type="submission" date="2020-08" db="EMBL/GenBank/DDBJ databases">
        <authorList>
            <person name="Chen M."/>
            <person name="Teng W."/>
            <person name="Zhao L."/>
            <person name="Hu C."/>
            <person name="Zhou Y."/>
            <person name="Han B."/>
            <person name="Song L."/>
            <person name="Shu W."/>
        </authorList>
    </citation>
    <scope>NUCLEOTIDE SEQUENCE</scope>
    <source>
        <strain evidence="7">FACHB-1375</strain>
    </source>
</reference>
<dbReference type="GO" id="GO:0016020">
    <property type="term" value="C:membrane"/>
    <property type="evidence" value="ECO:0007669"/>
    <property type="project" value="InterPro"/>
</dbReference>
<keyword evidence="5" id="KW-1133">Transmembrane helix</keyword>
<organism evidence="7 8">
    <name type="scientific">Aerosakkonema funiforme FACHB-1375</name>
    <dbReference type="NCBI Taxonomy" id="2949571"/>
    <lineage>
        <taxon>Bacteria</taxon>
        <taxon>Bacillati</taxon>
        <taxon>Cyanobacteriota</taxon>
        <taxon>Cyanophyceae</taxon>
        <taxon>Oscillatoriophycideae</taxon>
        <taxon>Aerosakkonematales</taxon>
        <taxon>Aerosakkonemataceae</taxon>
        <taxon>Aerosakkonema</taxon>
    </lineage>
</organism>
<dbReference type="EMBL" id="JACJPW010000036">
    <property type="protein sequence ID" value="MBD2182411.1"/>
    <property type="molecule type" value="Genomic_DNA"/>
</dbReference>
<name>A0A926VED3_9CYAN</name>
<dbReference type="Gene3D" id="1.10.287.950">
    <property type="entry name" value="Methyl-accepting chemotaxis protein"/>
    <property type="match status" value="1"/>
</dbReference>
<evidence type="ECO:0000313" key="8">
    <source>
        <dbReference type="Proteomes" id="UP000641646"/>
    </source>
</evidence>
<dbReference type="GO" id="GO:0007165">
    <property type="term" value="P:signal transduction"/>
    <property type="evidence" value="ECO:0007669"/>
    <property type="project" value="UniProtKB-KW"/>
</dbReference>
<evidence type="ECO:0000256" key="4">
    <source>
        <dbReference type="SAM" id="MobiDB-lite"/>
    </source>
</evidence>
<dbReference type="PRINTS" id="PR00260">
    <property type="entry name" value="CHEMTRNSDUCR"/>
</dbReference>
<feature type="transmembrane region" description="Helical" evidence="5">
    <location>
        <begin position="6"/>
        <end position="30"/>
    </location>
</feature>
<keyword evidence="5" id="KW-0812">Transmembrane</keyword>
<reference evidence="7" key="1">
    <citation type="journal article" date="2015" name="ISME J.">
        <title>Draft Genome Sequence of Streptomyces incarnatus NRRL8089, which Produces the Nucleoside Antibiotic Sinefungin.</title>
        <authorList>
            <person name="Oshima K."/>
            <person name="Hattori M."/>
            <person name="Shimizu H."/>
            <person name="Fukuda K."/>
            <person name="Nemoto M."/>
            <person name="Inagaki K."/>
            <person name="Tamura T."/>
        </authorList>
    </citation>
    <scope>NUCLEOTIDE SEQUENCE</scope>
    <source>
        <strain evidence="7">FACHB-1375</strain>
    </source>
</reference>
<keyword evidence="8" id="KW-1185">Reference proteome</keyword>
<comment type="caution">
    <text evidence="7">The sequence shown here is derived from an EMBL/GenBank/DDBJ whole genome shotgun (WGS) entry which is preliminary data.</text>
</comment>
<dbReference type="Pfam" id="PF00015">
    <property type="entry name" value="MCPsignal"/>
    <property type="match status" value="1"/>
</dbReference>
<evidence type="ECO:0000256" key="2">
    <source>
        <dbReference type="ARBA" id="ARBA00029447"/>
    </source>
</evidence>
<dbReference type="Proteomes" id="UP000641646">
    <property type="component" value="Unassembled WGS sequence"/>
</dbReference>
<dbReference type="RefSeq" id="WP_190465223.1">
    <property type="nucleotide sequence ID" value="NZ_JACJPW010000036.1"/>
</dbReference>
<feature type="compositionally biased region" description="Low complexity" evidence="4">
    <location>
        <begin position="475"/>
        <end position="487"/>
    </location>
</feature>
<dbReference type="InterPro" id="IPR004090">
    <property type="entry name" value="Chemotax_Me-accpt_rcpt"/>
</dbReference>
<dbReference type="PANTHER" id="PTHR32089:SF120">
    <property type="entry name" value="METHYL-ACCEPTING CHEMOTAXIS PROTEIN TLPQ"/>
    <property type="match status" value="1"/>
</dbReference>
<dbReference type="SUPFAM" id="SSF58104">
    <property type="entry name" value="Methyl-accepting chemotaxis protein (MCP) signaling domain"/>
    <property type="match status" value="1"/>
</dbReference>
<dbReference type="GO" id="GO:0004888">
    <property type="term" value="F:transmembrane signaling receptor activity"/>
    <property type="evidence" value="ECO:0007669"/>
    <property type="project" value="InterPro"/>
</dbReference>
<dbReference type="InterPro" id="IPR004089">
    <property type="entry name" value="MCPsignal_dom"/>
</dbReference>
<dbReference type="InterPro" id="IPR024478">
    <property type="entry name" value="HlyB_4HB_MCP"/>
</dbReference>
<dbReference type="PROSITE" id="PS50111">
    <property type="entry name" value="CHEMOTAXIS_TRANSDUC_2"/>
    <property type="match status" value="1"/>
</dbReference>
<dbReference type="AlphaFoldDB" id="A0A926VED3"/>
<dbReference type="GO" id="GO:0006935">
    <property type="term" value="P:chemotaxis"/>
    <property type="evidence" value="ECO:0007669"/>
    <property type="project" value="InterPro"/>
</dbReference>
<feature type="transmembrane region" description="Helical" evidence="5">
    <location>
        <begin position="223"/>
        <end position="244"/>
    </location>
</feature>
<gene>
    <name evidence="7" type="ORF">H6G03_15125</name>
</gene>
<dbReference type="InterPro" id="IPR035440">
    <property type="entry name" value="4HB_MCP_dom_sf"/>
</dbReference>
<dbReference type="PANTHER" id="PTHR32089">
    <property type="entry name" value="METHYL-ACCEPTING CHEMOTAXIS PROTEIN MCPB"/>
    <property type="match status" value="1"/>
</dbReference>
<dbReference type="SMART" id="SM00283">
    <property type="entry name" value="MA"/>
    <property type="match status" value="1"/>
</dbReference>
<evidence type="ECO:0000259" key="6">
    <source>
        <dbReference type="PROSITE" id="PS50111"/>
    </source>
</evidence>
<feature type="region of interest" description="Disordered" evidence="4">
    <location>
        <begin position="475"/>
        <end position="508"/>
    </location>
</feature>
<evidence type="ECO:0000256" key="3">
    <source>
        <dbReference type="PROSITE-ProRule" id="PRU00284"/>
    </source>
</evidence>
<feature type="compositionally biased region" description="Polar residues" evidence="4">
    <location>
        <begin position="493"/>
        <end position="508"/>
    </location>
</feature>
<evidence type="ECO:0000256" key="5">
    <source>
        <dbReference type="SAM" id="Phobius"/>
    </source>
</evidence>